<evidence type="ECO:0000259" key="3">
    <source>
        <dbReference type="Pfam" id="PF01642"/>
    </source>
</evidence>
<comment type="caution">
    <text evidence="4">The sequence shown here is derived from an EMBL/GenBank/DDBJ whole genome shotgun (WGS) entry which is preliminary data.</text>
</comment>
<dbReference type="EMBL" id="VBAL01000201">
    <property type="protein sequence ID" value="TMI97672.1"/>
    <property type="molecule type" value="Genomic_DNA"/>
</dbReference>
<dbReference type="InterPro" id="IPR006099">
    <property type="entry name" value="MeMalonylCoA_mutase_a/b_cat"/>
</dbReference>
<dbReference type="AlphaFoldDB" id="A0A537KPR4"/>
<feature type="non-terminal residue" evidence="4">
    <location>
        <position position="271"/>
    </location>
</feature>
<dbReference type="GO" id="GO:0004494">
    <property type="term" value="F:methylmalonyl-CoA mutase activity"/>
    <property type="evidence" value="ECO:0007669"/>
    <property type="project" value="InterPro"/>
</dbReference>
<feature type="compositionally biased region" description="Basic residues" evidence="2">
    <location>
        <begin position="1"/>
        <end position="10"/>
    </location>
</feature>
<dbReference type="Gene3D" id="3.20.20.240">
    <property type="entry name" value="Methylmalonyl-CoA mutase"/>
    <property type="match status" value="1"/>
</dbReference>
<dbReference type="GO" id="GO:0031419">
    <property type="term" value="F:cobalamin binding"/>
    <property type="evidence" value="ECO:0007669"/>
    <property type="project" value="InterPro"/>
</dbReference>
<sequence>MARQRKTNRRRPAEPKGATAVGKASSTTGSGVALDAVATRDPKTDAYRERVGFPGEPPFTRGIHPTMYRGRLWTMRQYAGFGTAKETNRRFKYLFAQGNEGLSVAFDLPTQMGYDSDAPMARGEVGRVGVAISTVEDMDTLLDGLPLDRVSTSMTINATAAILLALYLAVGEARGVARGSLRGTVQNDILKEYIARSTYIYPPAPSMRLALDVIEFCSREAPRWNAISVSGYHIREAGATAAQEIGFTLANGIAYLEAAVSRGLDVDAIAP</sequence>
<keyword evidence="1" id="KW-0413">Isomerase</keyword>
<feature type="domain" description="Methylmalonyl-CoA mutase alpha/beta chain catalytic" evidence="3">
    <location>
        <begin position="28"/>
        <end position="271"/>
    </location>
</feature>
<feature type="region of interest" description="Disordered" evidence="2">
    <location>
        <begin position="1"/>
        <end position="33"/>
    </location>
</feature>
<gene>
    <name evidence="4" type="ORF">E6H01_13050</name>
</gene>
<evidence type="ECO:0000313" key="5">
    <source>
        <dbReference type="Proteomes" id="UP000319353"/>
    </source>
</evidence>
<protein>
    <submittedName>
        <fullName evidence="4">Methylmalonyl-CoA mutase</fullName>
    </submittedName>
</protein>
<organism evidence="4 5">
    <name type="scientific">Candidatus Segetimicrobium genomatis</name>
    <dbReference type="NCBI Taxonomy" id="2569760"/>
    <lineage>
        <taxon>Bacteria</taxon>
        <taxon>Bacillati</taxon>
        <taxon>Candidatus Sysuimicrobiota</taxon>
        <taxon>Candidatus Sysuimicrobiia</taxon>
        <taxon>Candidatus Sysuimicrobiales</taxon>
        <taxon>Candidatus Segetimicrobiaceae</taxon>
        <taxon>Candidatus Segetimicrobium</taxon>
    </lineage>
</organism>
<dbReference type="Pfam" id="PF01642">
    <property type="entry name" value="MM_CoA_mutase"/>
    <property type="match status" value="1"/>
</dbReference>
<name>A0A537KPR4_9BACT</name>
<dbReference type="NCBIfam" id="TIGR00641">
    <property type="entry name" value="acid_CoA_mut_N"/>
    <property type="match status" value="1"/>
</dbReference>
<dbReference type="PANTHER" id="PTHR48101:SF1">
    <property type="entry name" value="METHYLMALONYL-COA MUTASE, LARGE SUBUNIT"/>
    <property type="match status" value="1"/>
</dbReference>
<evidence type="ECO:0000313" key="4">
    <source>
        <dbReference type="EMBL" id="TMI97672.1"/>
    </source>
</evidence>
<dbReference type="SUPFAM" id="SSF51703">
    <property type="entry name" value="Cobalamin (vitamin B12)-dependent enzymes"/>
    <property type="match status" value="1"/>
</dbReference>
<evidence type="ECO:0000256" key="1">
    <source>
        <dbReference type="ARBA" id="ARBA00023235"/>
    </source>
</evidence>
<dbReference type="InterPro" id="IPR006098">
    <property type="entry name" value="MMCoA_mutase_a_cat"/>
</dbReference>
<dbReference type="PANTHER" id="PTHR48101">
    <property type="entry name" value="METHYLMALONYL-COA MUTASE, MITOCHONDRIAL-RELATED"/>
    <property type="match status" value="1"/>
</dbReference>
<evidence type="ECO:0000256" key="2">
    <source>
        <dbReference type="SAM" id="MobiDB-lite"/>
    </source>
</evidence>
<dbReference type="Proteomes" id="UP000319353">
    <property type="component" value="Unassembled WGS sequence"/>
</dbReference>
<accession>A0A537KPR4</accession>
<proteinExistence type="predicted"/>
<dbReference type="InterPro" id="IPR016176">
    <property type="entry name" value="Cbl-dep_enz_cat"/>
</dbReference>
<reference evidence="4 5" key="1">
    <citation type="journal article" date="2019" name="Nat. Microbiol.">
        <title>Mediterranean grassland soil C-N compound turnover is dependent on rainfall and depth, and is mediated by genomically divergent microorganisms.</title>
        <authorList>
            <person name="Diamond S."/>
            <person name="Andeer P.F."/>
            <person name="Li Z."/>
            <person name="Crits-Christoph A."/>
            <person name="Burstein D."/>
            <person name="Anantharaman K."/>
            <person name="Lane K.R."/>
            <person name="Thomas B.C."/>
            <person name="Pan C."/>
            <person name="Northen T.R."/>
            <person name="Banfield J.F."/>
        </authorList>
    </citation>
    <scope>NUCLEOTIDE SEQUENCE [LARGE SCALE GENOMIC DNA]</scope>
    <source>
        <strain evidence="4">NP_4</strain>
    </source>
</reference>